<evidence type="ECO:0000313" key="3">
    <source>
        <dbReference type="Proteomes" id="UP000632063"/>
    </source>
</evidence>
<dbReference type="InterPro" id="IPR051396">
    <property type="entry name" value="Bact_Antivir_Def_Nuclease"/>
</dbReference>
<reference evidence="2 3" key="2">
    <citation type="journal article" date="2021" name="Int. J. Syst. Evol. Microbiol.">
        <title>Roseibium litorale sp. nov., isolated from a tidal flat sediment and proposal for the reclassification of Labrenzia polysiphoniae as Roseibium polysiphoniae comb. nov.</title>
        <authorList>
            <person name="Liu Y."/>
            <person name="Pei T."/>
            <person name="Du J."/>
            <person name="Chao M."/>
            <person name="Deng M.R."/>
            <person name="Zhu H."/>
        </authorList>
    </citation>
    <scope>NUCLEOTIDE SEQUENCE [LARGE SCALE GENOMIC DNA]</scope>
    <source>
        <strain evidence="2 3">4C16A</strain>
    </source>
</reference>
<dbReference type="InterPro" id="IPR003593">
    <property type="entry name" value="AAA+_ATPase"/>
</dbReference>
<dbReference type="InterPro" id="IPR027417">
    <property type="entry name" value="P-loop_NTPase"/>
</dbReference>
<dbReference type="Pfam" id="PF13304">
    <property type="entry name" value="AAA_21"/>
    <property type="match status" value="1"/>
</dbReference>
<dbReference type="PANTHER" id="PTHR43581:SF4">
    <property type="entry name" value="ATP_GTP PHOSPHATASE"/>
    <property type="match status" value="1"/>
</dbReference>
<dbReference type="SMART" id="SM00382">
    <property type="entry name" value="AAA"/>
    <property type="match status" value="1"/>
</dbReference>
<dbReference type="EMBL" id="JACYXI010000018">
    <property type="protein sequence ID" value="MBD8893988.1"/>
    <property type="molecule type" value="Genomic_DNA"/>
</dbReference>
<proteinExistence type="predicted"/>
<evidence type="ECO:0000313" key="2">
    <source>
        <dbReference type="EMBL" id="MBD8893988.1"/>
    </source>
</evidence>
<dbReference type="RefSeq" id="WP_192150503.1">
    <property type="nucleotide sequence ID" value="NZ_JACYXI010000018.1"/>
</dbReference>
<gene>
    <name evidence="2" type="ORF">IG616_20775</name>
</gene>
<dbReference type="Gene3D" id="3.40.50.300">
    <property type="entry name" value="P-loop containing nucleotide triphosphate hydrolases"/>
    <property type="match status" value="1"/>
</dbReference>
<dbReference type="InterPro" id="IPR003959">
    <property type="entry name" value="ATPase_AAA_core"/>
</dbReference>
<dbReference type="SUPFAM" id="SSF52540">
    <property type="entry name" value="P-loop containing nucleoside triphosphate hydrolases"/>
    <property type="match status" value="1"/>
</dbReference>
<organism evidence="2 3">
    <name type="scientific">Roseibium litorale</name>
    <dbReference type="NCBI Taxonomy" id="2803841"/>
    <lineage>
        <taxon>Bacteria</taxon>
        <taxon>Pseudomonadati</taxon>
        <taxon>Pseudomonadota</taxon>
        <taxon>Alphaproteobacteria</taxon>
        <taxon>Hyphomicrobiales</taxon>
        <taxon>Stappiaceae</taxon>
        <taxon>Roseibium</taxon>
    </lineage>
</organism>
<evidence type="ECO:0000259" key="1">
    <source>
        <dbReference type="SMART" id="SM00382"/>
    </source>
</evidence>
<name>A0ABR9CTC8_9HYPH</name>
<comment type="caution">
    <text evidence="2">The sequence shown here is derived from an EMBL/GenBank/DDBJ whole genome shotgun (WGS) entry which is preliminary data.</text>
</comment>
<reference evidence="3" key="1">
    <citation type="submission" date="2020-09" db="EMBL/GenBank/DDBJ databases">
        <title>The genome sequence of strain Labrenzia suaedae 4C16A.</title>
        <authorList>
            <person name="Liu Y."/>
        </authorList>
    </citation>
    <scope>NUCLEOTIDE SEQUENCE [LARGE SCALE GENOMIC DNA]</scope>
    <source>
        <strain evidence="3">4C16A</strain>
    </source>
</reference>
<protein>
    <submittedName>
        <fullName evidence="2">AAA family ATPase</fullName>
    </submittedName>
</protein>
<sequence length="564" mass="63226">MFLKQVSIRRFKRVEGVTFGLSDVNVIIGGNNSGKSTLIQGLHFAFSLFQSLTISNKWPAQTKKSTTISPSELIYIPSDDPYSLGYGGRLLEDKDKAISLDFVFDDGNQVGLSVRKGRITNILVEPTNVDLAKKLSSLEAPFTIFSPGLAGVSRNESLVSDGVLLRVLARGDANIVLRNILYRLKQKDEWFKFEADVAELFPNVSISVVFNQSVDQFILVTINDGFREVPLDLSGTGLLQAIQILAYLHLFSPRIIILDEPDSHLHPNNQRLLCSLLKTISDERNVQVIITTHSRHVLDAMYSDARLLWVQDGAISVVSAEDQIDLLLELGALDIKEKLNSGKFDYVVLTEDKNSSYFYLLMRNSGYDHDRSTLLPYNGVTSIHLLKPLIRQIKDISDAVVIVHRDRDYLDPDEIELWKKEIRALDAEPFVTLGIDIESYFCSDEYISFVGKEIADFNLAKFKDRLAEGEVDEVIASYVNGRVDTERKAGTIGKLDYGRLSVAAAKAVQADVLGFMKGKRKLAKTRKLFNEIYNVRYEIAKDALLPSDPELSAIQQKNKMKNAP</sequence>
<dbReference type="Proteomes" id="UP000632063">
    <property type="component" value="Unassembled WGS sequence"/>
</dbReference>
<dbReference type="PANTHER" id="PTHR43581">
    <property type="entry name" value="ATP/GTP PHOSPHATASE"/>
    <property type="match status" value="1"/>
</dbReference>
<keyword evidence="3" id="KW-1185">Reference proteome</keyword>
<feature type="domain" description="AAA+ ATPase" evidence="1">
    <location>
        <begin position="21"/>
        <end position="313"/>
    </location>
</feature>
<accession>A0ABR9CTC8</accession>